<dbReference type="RefSeq" id="WP_208776343.1">
    <property type="nucleotide sequence ID" value="NZ_CP061097.1"/>
</dbReference>
<sequence>MPHERARYRASQRILFTETPQHVPHVIFSTEGGDIARSVVGAPVVAAISGKYLLDA</sequence>
<accession>A0ABS3KLC7</accession>
<gene>
    <name evidence="1" type="ORF">IAI60_22570</name>
</gene>
<evidence type="ECO:0000313" key="1">
    <source>
        <dbReference type="EMBL" id="MBO1077373.1"/>
    </source>
</evidence>
<proteinExistence type="predicted"/>
<dbReference type="Proteomes" id="UP001518990">
    <property type="component" value="Unassembled WGS sequence"/>
</dbReference>
<evidence type="ECO:0000313" key="2">
    <source>
        <dbReference type="Proteomes" id="UP001518990"/>
    </source>
</evidence>
<keyword evidence="2" id="KW-1185">Reference proteome</keyword>
<protein>
    <submittedName>
        <fullName evidence="1">Uncharacterized protein</fullName>
    </submittedName>
</protein>
<dbReference type="EMBL" id="JACTNF010000087">
    <property type="protein sequence ID" value="MBO1077373.1"/>
    <property type="molecule type" value="Genomic_DNA"/>
</dbReference>
<name>A0ABS3KLC7_9PROT</name>
<comment type="caution">
    <text evidence="1">The sequence shown here is derived from an EMBL/GenBank/DDBJ whole genome shotgun (WGS) entry which is preliminary data.</text>
</comment>
<organism evidence="1 2">
    <name type="scientific">Roseomonas marmotae</name>
    <dbReference type="NCBI Taxonomy" id="2768161"/>
    <lineage>
        <taxon>Bacteria</taxon>
        <taxon>Pseudomonadati</taxon>
        <taxon>Pseudomonadota</taxon>
        <taxon>Alphaproteobacteria</taxon>
        <taxon>Acetobacterales</taxon>
        <taxon>Roseomonadaceae</taxon>
        <taxon>Roseomonas</taxon>
    </lineage>
</organism>
<reference evidence="1 2" key="1">
    <citation type="submission" date="2020-09" db="EMBL/GenBank/DDBJ databases">
        <title>Roseomonas.</title>
        <authorList>
            <person name="Zhu W."/>
        </authorList>
    </citation>
    <scope>NUCLEOTIDE SEQUENCE [LARGE SCALE GENOMIC DNA]</scope>
    <source>
        <strain evidence="1 2">1311</strain>
    </source>
</reference>